<sequence>MQKLITTRTAVIAVFFIVNSYYTNAQENGLYWSFGITNHNYLYEGSFFINEDDPKYFGTVNSAPTLALGYRIPKIKSEIELSYYISYVAAADKANDIVYSKSVFSGDYNVILGKFRTGINYSLINERHSASFAQPPNSNQTTFNIKSGLGIKVGYETNGFAFDIRKDQVVRFYKNVGIDMEPIDEQWNFRITKKMPLKKDNNTPPPKGPFSINLGMMVSGNYLANETASKPAGKVMPSLGIEYLIEPINLSVYAKRSIWLNIEAWDRNFSFTNQLNYLGVSYHLNIKQKHLFKLGVHHLWNLDKSSILMDQIDSVGTTDGKFWVYENKGVGLDLRYAINKNWDASFNLDYYYKANPRIGTGINPESFRLGLIYNLY</sequence>
<organism evidence="1 2">
    <name type="scientific">Owenweeksia hongkongensis (strain DSM 17368 / CIP 108786 / JCM 12287 / NRRL B-23963 / UST20020801)</name>
    <dbReference type="NCBI Taxonomy" id="926562"/>
    <lineage>
        <taxon>Bacteria</taxon>
        <taxon>Pseudomonadati</taxon>
        <taxon>Bacteroidota</taxon>
        <taxon>Flavobacteriia</taxon>
        <taxon>Flavobacteriales</taxon>
        <taxon>Owenweeksiaceae</taxon>
        <taxon>Owenweeksia</taxon>
    </lineage>
</organism>
<gene>
    <name evidence="1" type="ordered locus">Oweho_1063</name>
</gene>
<dbReference type="HOGENOM" id="CLU_735381_0_0_10"/>
<dbReference type="AlphaFoldDB" id="G8R4I2"/>
<reference evidence="1 2" key="1">
    <citation type="journal article" date="2012" name="Stand. Genomic Sci.">
        <title>Genome sequence of the orange-pigmented seawater bacterium Owenweeksia hongkongensis type strain (UST20020801(T)).</title>
        <authorList>
            <person name="Riedel T."/>
            <person name="Held B."/>
            <person name="Nolan M."/>
            <person name="Lucas S."/>
            <person name="Lapidus A."/>
            <person name="Tice H."/>
            <person name="Del Rio T.G."/>
            <person name="Cheng J.F."/>
            <person name="Han C."/>
            <person name="Tapia R."/>
            <person name="Goodwin L.A."/>
            <person name="Pitluck S."/>
            <person name="Liolios K."/>
            <person name="Mavromatis K."/>
            <person name="Pagani I."/>
            <person name="Ivanova N."/>
            <person name="Mikhailova N."/>
            <person name="Pati A."/>
            <person name="Chen A."/>
            <person name="Palaniappan K."/>
            <person name="Rohde M."/>
            <person name="Tindall B.J."/>
            <person name="Detter J.C."/>
            <person name="Goker M."/>
            <person name="Woyke T."/>
            <person name="Bristow J."/>
            <person name="Eisen J.A."/>
            <person name="Markowitz V."/>
            <person name="Hugenholtz P."/>
            <person name="Klenk H.P."/>
            <person name="Kyrpides N.C."/>
        </authorList>
    </citation>
    <scope>NUCLEOTIDE SEQUENCE</scope>
    <source>
        <strain evidence="2">DSM 17368 / JCM 12287 / NRRL B-23963</strain>
    </source>
</reference>
<proteinExistence type="predicted"/>
<name>G8R4I2_OWEHD</name>
<accession>G8R4I2</accession>
<evidence type="ECO:0000313" key="1">
    <source>
        <dbReference type="EMBL" id="AEV32071.1"/>
    </source>
</evidence>
<dbReference type="RefSeq" id="WP_014201431.1">
    <property type="nucleotide sequence ID" value="NC_016599.1"/>
</dbReference>
<dbReference type="EMBL" id="CP003156">
    <property type="protein sequence ID" value="AEV32071.1"/>
    <property type="molecule type" value="Genomic_DNA"/>
</dbReference>
<protein>
    <submittedName>
        <fullName evidence="1">Uncharacterized protein</fullName>
    </submittedName>
</protein>
<dbReference type="Proteomes" id="UP000005631">
    <property type="component" value="Chromosome"/>
</dbReference>
<keyword evidence="2" id="KW-1185">Reference proteome</keyword>
<dbReference type="KEGG" id="oho:Oweho_1063"/>
<evidence type="ECO:0000313" key="2">
    <source>
        <dbReference type="Proteomes" id="UP000005631"/>
    </source>
</evidence>